<evidence type="ECO:0000313" key="3">
    <source>
        <dbReference type="EMBL" id="CAF9919362.1"/>
    </source>
</evidence>
<dbReference type="InterPro" id="IPR014752">
    <property type="entry name" value="Arrestin-like_C"/>
</dbReference>
<dbReference type="GO" id="GO:0005829">
    <property type="term" value="C:cytosol"/>
    <property type="evidence" value="ECO:0007669"/>
    <property type="project" value="TreeGrafter"/>
</dbReference>
<organism evidence="3 4">
    <name type="scientific">Gomphillus americanus</name>
    <dbReference type="NCBI Taxonomy" id="1940652"/>
    <lineage>
        <taxon>Eukaryota</taxon>
        <taxon>Fungi</taxon>
        <taxon>Dikarya</taxon>
        <taxon>Ascomycota</taxon>
        <taxon>Pezizomycotina</taxon>
        <taxon>Lecanoromycetes</taxon>
        <taxon>OSLEUM clade</taxon>
        <taxon>Ostropomycetidae</taxon>
        <taxon>Ostropales</taxon>
        <taxon>Graphidaceae</taxon>
        <taxon>Gomphilloideae</taxon>
        <taxon>Gomphillus</taxon>
    </lineage>
</organism>
<feature type="region of interest" description="Disordered" evidence="1">
    <location>
        <begin position="206"/>
        <end position="261"/>
    </location>
</feature>
<protein>
    <recommendedName>
        <fullName evidence="2">Arrestin-like N-terminal domain-containing protein</fullName>
    </recommendedName>
</protein>
<feature type="compositionally biased region" description="Polar residues" evidence="1">
    <location>
        <begin position="227"/>
        <end position="240"/>
    </location>
</feature>
<name>A0A8H3F6A9_9LECA</name>
<gene>
    <name evidence="3" type="ORF">GOMPHAMPRED_001761</name>
</gene>
<dbReference type="PANTHER" id="PTHR11188">
    <property type="entry name" value="ARRESTIN DOMAIN CONTAINING PROTEIN"/>
    <property type="match status" value="1"/>
</dbReference>
<evidence type="ECO:0000259" key="2">
    <source>
        <dbReference type="Pfam" id="PF00339"/>
    </source>
</evidence>
<dbReference type="GO" id="GO:0005886">
    <property type="term" value="C:plasma membrane"/>
    <property type="evidence" value="ECO:0007669"/>
    <property type="project" value="TreeGrafter"/>
</dbReference>
<dbReference type="InterPro" id="IPR011021">
    <property type="entry name" value="Arrestin-like_N"/>
</dbReference>
<feature type="compositionally biased region" description="Basic residues" evidence="1">
    <location>
        <begin position="206"/>
        <end position="219"/>
    </location>
</feature>
<proteinExistence type="predicted"/>
<dbReference type="Pfam" id="PF00339">
    <property type="entry name" value="Arrestin_N"/>
    <property type="match status" value="1"/>
</dbReference>
<dbReference type="InterPro" id="IPR050357">
    <property type="entry name" value="Arrestin_domain-protein"/>
</dbReference>
<dbReference type="GO" id="GO:0070086">
    <property type="term" value="P:ubiquitin-dependent endocytosis"/>
    <property type="evidence" value="ECO:0007669"/>
    <property type="project" value="TreeGrafter"/>
</dbReference>
<feature type="domain" description="Arrestin-like N-terminal" evidence="2">
    <location>
        <begin position="39"/>
        <end position="183"/>
    </location>
</feature>
<dbReference type="SUPFAM" id="SSF81296">
    <property type="entry name" value="E set domains"/>
    <property type="match status" value="1"/>
</dbReference>
<comment type="caution">
    <text evidence="3">The sequence shown here is derived from an EMBL/GenBank/DDBJ whole genome shotgun (WGS) entry which is preliminary data.</text>
</comment>
<dbReference type="OrthoDB" id="7785529at2759"/>
<keyword evidence="4" id="KW-1185">Reference proteome</keyword>
<dbReference type="EMBL" id="CAJPDQ010000014">
    <property type="protein sequence ID" value="CAF9919362.1"/>
    <property type="molecule type" value="Genomic_DNA"/>
</dbReference>
<evidence type="ECO:0000256" key="1">
    <source>
        <dbReference type="SAM" id="MobiDB-lite"/>
    </source>
</evidence>
<dbReference type="GO" id="GO:0031625">
    <property type="term" value="F:ubiquitin protein ligase binding"/>
    <property type="evidence" value="ECO:0007669"/>
    <property type="project" value="TreeGrafter"/>
</dbReference>
<dbReference type="AlphaFoldDB" id="A0A8H3F6A9"/>
<dbReference type="GO" id="GO:0030674">
    <property type="term" value="F:protein-macromolecule adaptor activity"/>
    <property type="evidence" value="ECO:0007669"/>
    <property type="project" value="TreeGrafter"/>
</dbReference>
<accession>A0A8H3F6A9</accession>
<dbReference type="Proteomes" id="UP000664169">
    <property type="component" value="Unassembled WGS sequence"/>
</dbReference>
<sequence>MTNSPPLNGNSLNRSTSSQGIFSRLTAPFLGKSRSFADFEINLDEPLKEYKAGDAVKGNITLVVPKPVRITHLVVSLHGLAKVYKNVAAPGEGLPSDVRIPSSGRGNTGVEYLGNGLISLFEDEVILCGAGKLTYGQYSFEFEARFPFKSLPSSLSFERGTISYILVATLTRPTTIAPTISREKEVQFREGLDVAIAPRPKQRKLQLKALNRSRHRPRRTLTDRTIDSSLNTNQSSTDGSEQPHDEIPRSSTASENSHESGLDSIVLQSVHTPSRATFNSDVPTSLTQGPGDTILATVDVLRGGFLPGDYVPIRIYVKHTRALKSMHGVIVTFYRKARIDAFPAIGEATSSTSGTRLPLVRTGSNGLTLRGRTSHLYRMDLAQAFAPMIINPTTLEADIKTAVKIPDGIFPTVSNVPGQMIVFTYHVEVIMDLGGKLSKHERLLSGLNMTSQAPVFSMGAKTSETPHGLPTTMETYHLIDTSEIRREKGVGQETFEILIGSVDSKRKTADVKRIDLWVEEMNNGDTATPVDIEVQSQEDTIPNPSLSSRYQAANSNETIQLASSSLLPQISLPSFQEPLDEKARIRLAEQRLLPSAPTDSEDFATSSNTVPFAIPSAPQLSDLELHHLSGNVNDVTDLENLGPASDDETVPAYERGIHGVAGICTRANAPTADLAESSTDDKAELERQRLMAMASSPDDQDEDSNAILDDRLTPSAPILEDDALLTEDIHNPPQTLPEYIQR</sequence>
<evidence type="ECO:0000313" key="4">
    <source>
        <dbReference type="Proteomes" id="UP000664169"/>
    </source>
</evidence>
<dbReference type="Gene3D" id="2.60.40.640">
    <property type="match status" value="1"/>
</dbReference>
<dbReference type="PANTHER" id="PTHR11188:SF161">
    <property type="entry name" value="PH-RESPONSE REGULATOR PROTEIN PALF_RIM8"/>
    <property type="match status" value="1"/>
</dbReference>
<reference evidence="3" key="1">
    <citation type="submission" date="2021-03" db="EMBL/GenBank/DDBJ databases">
        <authorList>
            <person name="Tagirdzhanova G."/>
        </authorList>
    </citation>
    <scope>NUCLEOTIDE SEQUENCE</scope>
</reference>
<dbReference type="InterPro" id="IPR014756">
    <property type="entry name" value="Ig_E-set"/>
</dbReference>
<feature type="region of interest" description="Disordered" evidence="1">
    <location>
        <begin position="693"/>
        <end position="742"/>
    </location>
</feature>